<name>A0A975H758_9FLAO</name>
<dbReference type="Gene3D" id="2.40.128.410">
    <property type="match status" value="1"/>
</dbReference>
<dbReference type="RefSeq" id="WP_208079144.1">
    <property type="nucleotide sequence ID" value="NZ_CP071869.1"/>
</dbReference>
<keyword evidence="2" id="KW-1185">Reference proteome</keyword>
<accession>A0A975H758</accession>
<dbReference type="Proteomes" id="UP000663920">
    <property type="component" value="Chromosome"/>
</dbReference>
<evidence type="ECO:0000313" key="1">
    <source>
        <dbReference type="EMBL" id="QTE23132.1"/>
    </source>
</evidence>
<dbReference type="Pfam" id="PF14059">
    <property type="entry name" value="DUF4251"/>
    <property type="match status" value="1"/>
</dbReference>
<dbReference type="AlphaFoldDB" id="A0A975H758"/>
<sequence>MRIAILSVLVIFMNCGSTKNTATPHEINELKETLNNKEIEITFNWARPLGLNNNVRGIENLLPPGSTASNINLVGNSNFFRIKRDSLHIDLPYYGQQQMARGYNSESGIKFEGVPDKNNKVFDVKKRAYILKYSFNDKNDNYNAILTLFVNKRSDLRINSSNRTAISYSGNWQERILEKK</sequence>
<protein>
    <submittedName>
        <fullName evidence="1">DUF4251 domain-containing protein</fullName>
    </submittedName>
</protein>
<organism evidence="1 2">
    <name type="scientific">Polaribacter cellanae</name>
    <dbReference type="NCBI Taxonomy" id="2818493"/>
    <lineage>
        <taxon>Bacteria</taxon>
        <taxon>Pseudomonadati</taxon>
        <taxon>Bacteroidota</taxon>
        <taxon>Flavobacteriia</taxon>
        <taxon>Flavobacteriales</taxon>
        <taxon>Flavobacteriaceae</taxon>
    </lineage>
</organism>
<dbReference type="KEGG" id="pcea:J3359_02320"/>
<gene>
    <name evidence="1" type="ORF">J3359_02320</name>
</gene>
<dbReference type="InterPro" id="IPR025347">
    <property type="entry name" value="DUF4251"/>
</dbReference>
<reference evidence="1 2" key="1">
    <citation type="submission" date="2021-03" db="EMBL/GenBank/DDBJ databases">
        <title>Complete genome of Polaribacter_sp.SM13.</title>
        <authorList>
            <person name="Jeong S.W."/>
            <person name="Bae J.W."/>
        </authorList>
    </citation>
    <scope>NUCLEOTIDE SEQUENCE [LARGE SCALE GENOMIC DNA]</scope>
    <source>
        <strain evidence="1 2">SM13</strain>
    </source>
</reference>
<evidence type="ECO:0000313" key="2">
    <source>
        <dbReference type="Proteomes" id="UP000663920"/>
    </source>
</evidence>
<proteinExistence type="predicted"/>
<dbReference type="EMBL" id="CP071869">
    <property type="protein sequence ID" value="QTE23132.1"/>
    <property type="molecule type" value="Genomic_DNA"/>
</dbReference>